<organism evidence="3 4">
    <name type="scientific">Massilia solisilvae</name>
    <dbReference type="NCBI Taxonomy" id="1811225"/>
    <lineage>
        <taxon>Bacteria</taxon>
        <taxon>Pseudomonadati</taxon>
        <taxon>Pseudomonadota</taxon>
        <taxon>Betaproteobacteria</taxon>
        <taxon>Burkholderiales</taxon>
        <taxon>Oxalobacteraceae</taxon>
        <taxon>Telluria group</taxon>
        <taxon>Massilia</taxon>
    </lineage>
</organism>
<comment type="caution">
    <text evidence="3">The sequence shown here is derived from an EMBL/GenBank/DDBJ whole genome shotgun (WGS) entry which is preliminary data.</text>
</comment>
<dbReference type="RefSeq" id="WP_258857590.1">
    <property type="nucleotide sequence ID" value="NZ_JANUGV010000005.1"/>
</dbReference>
<keyword evidence="4" id="KW-1185">Reference proteome</keyword>
<name>A0ABT2BN79_9BURK</name>
<dbReference type="EMBL" id="JANUGV010000005">
    <property type="protein sequence ID" value="MCS0609972.1"/>
    <property type="molecule type" value="Genomic_DNA"/>
</dbReference>
<evidence type="ECO:0000259" key="2">
    <source>
        <dbReference type="Pfam" id="PF19501"/>
    </source>
</evidence>
<keyword evidence="1" id="KW-0732">Signal</keyword>
<evidence type="ECO:0000313" key="3">
    <source>
        <dbReference type="EMBL" id="MCS0609972.1"/>
    </source>
</evidence>
<evidence type="ECO:0000256" key="1">
    <source>
        <dbReference type="SAM" id="SignalP"/>
    </source>
</evidence>
<accession>A0ABT2BN79</accession>
<feature type="chain" id="PRO_5046231778" description="PcRGLX/YetA-like N-terminal RIFT barrel domain-containing protein" evidence="1">
    <location>
        <begin position="27"/>
        <end position="724"/>
    </location>
</feature>
<dbReference type="PROSITE" id="PS51257">
    <property type="entry name" value="PROKAR_LIPOPROTEIN"/>
    <property type="match status" value="1"/>
</dbReference>
<reference evidence="3 4" key="1">
    <citation type="submission" date="2022-08" db="EMBL/GenBank/DDBJ databases">
        <title>Reclassification of Massilia species as members of the genera Telluria, Duganella, Pseudoduganella, Mokoshia gen. nov. and Zemynaea gen. nov. using orthogonal and non-orthogonal genome-based approaches.</title>
        <authorList>
            <person name="Bowman J.P."/>
        </authorList>
    </citation>
    <scope>NUCLEOTIDE SEQUENCE [LARGE SCALE GENOMIC DNA]</scope>
    <source>
        <strain evidence="3 4">JCM 31607</strain>
    </source>
</reference>
<evidence type="ECO:0000313" key="4">
    <source>
        <dbReference type="Proteomes" id="UP001205861"/>
    </source>
</evidence>
<dbReference type="InterPro" id="IPR048329">
    <property type="entry name" value="PcRGLX_1st"/>
</dbReference>
<gene>
    <name evidence="3" type="ORF">NX773_17535</name>
</gene>
<dbReference type="Pfam" id="PF19501">
    <property type="entry name" value="PcRGLX_1st"/>
    <property type="match status" value="1"/>
</dbReference>
<feature type="signal peptide" evidence="1">
    <location>
        <begin position="1"/>
        <end position="26"/>
    </location>
</feature>
<proteinExistence type="predicted"/>
<feature type="domain" description="PcRGLX/YetA-like N-terminal RIFT barrel" evidence="2">
    <location>
        <begin position="78"/>
        <end position="132"/>
    </location>
</feature>
<protein>
    <recommendedName>
        <fullName evidence="2">PcRGLX/YetA-like N-terminal RIFT barrel domain-containing protein</fullName>
    </recommendedName>
</protein>
<sequence>MKFPLHTSAGRVLPAILLASSLAACGGGSDPQAGNATVLAAEVSNGTATTTASGTSAAVQGVLTDVRFENTNPLVAQANVPVTFGQVFAQGALNPADGLVGRLPDGTTVPLQVDVKALHADGSVRHAVISAVLPSLAAGQTNSMSLVKSGTAASAGTSTPDDLLGAGFSASVHATINGVRYEAFADDLLKEGPYQTWLSGPVASEWQVSAPLTAADGTRHPHLSARFAIRWYPGASKARVDVTVENDWAYEPNPQNITYDASVLVGAKEVYAKTGLNHLNHARWRKVFWYNGTAPEVNVKHNAAYLIATRALPNYDQTVTIPEARLAALQTRWTGAITEPMGIGLATAYMPQTGGRDDIGLLPGWAATWLLSMDKRARDVTLGTADGAGSWSAHYRDKNTGRPVSLIDYPYMTILGRIGDTYNPVTKKYEAFPACASSTACTTPYTHDSAHTPNLAYLPYLLTGDYYYLEELQFWAMWAAFSSNPGYRQNVKGLVLADQVRGQAWTMRTVAEAAYITPDNDRLKAHFTQIVNSNLDWFNQTYTNNASANQLGIIVNGYSLVYNNGTGMAPWQDDFFTSAIGHAAELGFAKAQPLLAWKSKFPVSRMTADGACWVDGSIYTLIVRDSSTSPYYATMGQAYKTSHTATFNALSCASAEMATALKLKVGEMTGYSAEATGYPSNLQPALAYAADALGAPGKSAWTVFMNRSVKPNYGLAPQFAIVPR</sequence>
<dbReference type="Proteomes" id="UP001205861">
    <property type="component" value="Unassembled WGS sequence"/>
</dbReference>